<name>A0A9E7AEA7_9ACTO</name>
<feature type="transmembrane region" description="Helical" evidence="10">
    <location>
        <begin position="248"/>
        <end position="274"/>
    </location>
</feature>
<dbReference type="GO" id="GO:0034707">
    <property type="term" value="C:chloride channel complex"/>
    <property type="evidence" value="ECO:0007669"/>
    <property type="project" value="UniProtKB-KW"/>
</dbReference>
<dbReference type="PRINTS" id="PR00762">
    <property type="entry name" value="CLCHANNEL"/>
</dbReference>
<dbReference type="PANTHER" id="PTHR43427:SF6">
    <property type="entry name" value="CHLORIDE CHANNEL PROTEIN CLC-E"/>
    <property type="match status" value="1"/>
</dbReference>
<dbReference type="Pfam" id="PF00654">
    <property type="entry name" value="Voltage_CLC"/>
    <property type="match status" value="1"/>
</dbReference>
<feature type="transmembrane region" description="Helical" evidence="10">
    <location>
        <begin position="126"/>
        <end position="144"/>
    </location>
</feature>
<gene>
    <name evidence="11" type="ORF">M3I41_05200</name>
</gene>
<evidence type="ECO:0000256" key="10">
    <source>
        <dbReference type="SAM" id="Phobius"/>
    </source>
</evidence>
<protein>
    <submittedName>
        <fullName evidence="11">ClC family H(+)/Cl(-) exchange transporter</fullName>
    </submittedName>
</protein>
<feature type="transmembrane region" description="Helical" evidence="10">
    <location>
        <begin position="173"/>
        <end position="197"/>
    </location>
</feature>
<dbReference type="AlphaFoldDB" id="A0A9E7AEA7"/>
<accession>A0A9E7AEA7</accession>
<dbReference type="GO" id="GO:0005254">
    <property type="term" value="F:chloride channel activity"/>
    <property type="evidence" value="ECO:0007669"/>
    <property type="project" value="UniProtKB-KW"/>
</dbReference>
<evidence type="ECO:0000256" key="5">
    <source>
        <dbReference type="ARBA" id="ARBA00023065"/>
    </source>
</evidence>
<keyword evidence="9" id="KW-0407">Ion channel</keyword>
<keyword evidence="8" id="KW-0868">Chloride</keyword>
<dbReference type="InterPro" id="IPR001807">
    <property type="entry name" value="ClC"/>
</dbReference>
<dbReference type="InterPro" id="IPR014743">
    <property type="entry name" value="Cl-channel_core"/>
</dbReference>
<feature type="transmembrane region" description="Helical" evidence="10">
    <location>
        <begin position="209"/>
        <end position="228"/>
    </location>
</feature>
<evidence type="ECO:0000313" key="12">
    <source>
        <dbReference type="Proteomes" id="UP000830236"/>
    </source>
</evidence>
<keyword evidence="5" id="KW-0406">Ion transport</keyword>
<dbReference type="PANTHER" id="PTHR43427">
    <property type="entry name" value="CHLORIDE CHANNEL PROTEIN CLC-E"/>
    <property type="match status" value="1"/>
</dbReference>
<evidence type="ECO:0000256" key="9">
    <source>
        <dbReference type="ARBA" id="ARBA00023303"/>
    </source>
</evidence>
<keyword evidence="4 10" id="KW-1133">Transmembrane helix</keyword>
<keyword evidence="3 10" id="KW-0812">Transmembrane</keyword>
<evidence type="ECO:0000256" key="2">
    <source>
        <dbReference type="ARBA" id="ARBA00022448"/>
    </source>
</evidence>
<evidence type="ECO:0000256" key="8">
    <source>
        <dbReference type="ARBA" id="ARBA00023214"/>
    </source>
</evidence>
<keyword evidence="7" id="KW-0869">Chloride channel</keyword>
<feature type="transmembrane region" description="Helical" evidence="10">
    <location>
        <begin position="286"/>
        <end position="303"/>
    </location>
</feature>
<feature type="transmembrane region" description="Helical" evidence="10">
    <location>
        <begin position="346"/>
        <end position="366"/>
    </location>
</feature>
<dbReference type="InterPro" id="IPR050368">
    <property type="entry name" value="ClC-type_chloride_channel"/>
</dbReference>
<feature type="transmembrane region" description="Helical" evidence="10">
    <location>
        <begin position="378"/>
        <end position="401"/>
    </location>
</feature>
<feature type="transmembrane region" description="Helical" evidence="10">
    <location>
        <begin position="30"/>
        <end position="53"/>
    </location>
</feature>
<dbReference type="CDD" id="cd01031">
    <property type="entry name" value="EriC"/>
    <property type="match status" value="1"/>
</dbReference>
<feature type="transmembrane region" description="Helical" evidence="10">
    <location>
        <begin position="315"/>
        <end position="334"/>
    </location>
</feature>
<dbReference type="Proteomes" id="UP000830236">
    <property type="component" value="Chromosome"/>
</dbReference>
<evidence type="ECO:0000256" key="4">
    <source>
        <dbReference type="ARBA" id="ARBA00022989"/>
    </source>
</evidence>
<dbReference type="EMBL" id="CP097095">
    <property type="protein sequence ID" value="UQF79013.1"/>
    <property type="molecule type" value="Genomic_DNA"/>
</dbReference>
<reference evidence="11" key="1">
    <citation type="submission" date="2022-05" db="EMBL/GenBank/DDBJ databases">
        <title>Using nanopore sequencing to obtain complete genomes from saliva samples.</title>
        <authorList>
            <person name="Baker J.L."/>
        </authorList>
    </citation>
    <scope>NUCLEOTIDE SEQUENCE</scope>
    <source>
        <strain evidence="11">JCVI-JB-Ag32</strain>
    </source>
</reference>
<feature type="transmembrane region" description="Helical" evidence="10">
    <location>
        <begin position="73"/>
        <end position="95"/>
    </location>
</feature>
<keyword evidence="6 10" id="KW-0472">Membrane</keyword>
<evidence type="ECO:0000256" key="6">
    <source>
        <dbReference type="ARBA" id="ARBA00023136"/>
    </source>
</evidence>
<keyword evidence="2" id="KW-0813">Transport</keyword>
<evidence type="ECO:0000256" key="3">
    <source>
        <dbReference type="ARBA" id="ARBA00022692"/>
    </source>
</evidence>
<evidence type="ECO:0000256" key="1">
    <source>
        <dbReference type="ARBA" id="ARBA00004141"/>
    </source>
</evidence>
<dbReference type="SUPFAM" id="SSF81340">
    <property type="entry name" value="Clc chloride channel"/>
    <property type="match status" value="1"/>
</dbReference>
<evidence type="ECO:0000313" key="11">
    <source>
        <dbReference type="EMBL" id="UQF79013.1"/>
    </source>
</evidence>
<proteinExistence type="predicted"/>
<feature type="transmembrane region" description="Helical" evidence="10">
    <location>
        <begin position="408"/>
        <end position="429"/>
    </location>
</feature>
<dbReference type="KEGG" id="agh:M3I41_05200"/>
<sequence>MALKPDDLPELPPLYLGPQIRARVHQNRDLFSLFVAAICVGLLAGAVAGSFRLCLNYGAQWRNWLISFLHSQGLIGLPVLVVVCAFLAGLAGFLVSRLEPAAEGSGIPRTEAVVQGRAEPNRRRVLPIKFLGGVLAISSGMMLGREGPMVQMGGTVGIFIARGIGSTRAQLRVLMAAGAAAGLATAFNAPIAGGVFVLEELLQTFNPRYAIATLLASASGFLSARMLVDTNQEFVTGPISGSNLSDIPWYLVAGLVCGLAGTAYTHYILATLNIADRIGISRAKRCMIVGAGVGLLAWFYPTVVGGGDNLTQSALLGAGTLGGITLILAIRIVAAPICYAAGTPGGIFAPMLVVGTGIGLLLTRLGETLFGFGPVGGSLAVVCMAAFFAAVVQAPVTGLVLTAEMTGATAMLPASLAACAIAMSIPMLLASPPVYEALAKRKSRLAKRRKVRLFAKK</sequence>
<evidence type="ECO:0000256" key="7">
    <source>
        <dbReference type="ARBA" id="ARBA00023173"/>
    </source>
</evidence>
<organism evidence="11 12">
    <name type="scientific">Actinomyces graevenitzii</name>
    <dbReference type="NCBI Taxonomy" id="55565"/>
    <lineage>
        <taxon>Bacteria</taxon>
        <taxon>Bacillati</taxon>
        <taxon>Actinomycetota</taxon>
        <taxon>Actinomycetes</taxon>
        <taxon>Actinomycetales</taxon>
        <taxon>Actinomycetaceae</taxon>
        <taxon>Actinomyces</taxon>
    </lineage>
</organism>
<dbReference type="Gene3D" id="1.10.3080.10">
    <property type="entry name" value="Clc chloride channel"/>
    <property type="match status" value="1"/>
</dbReference>
<comment type="subcellular location">
    <subcellularLocation>
        <location evidence="1">Membrane</location>
        <topology evidence="1">Multi-pass membrane protein</topology>
    </subcellularLocation>
</comment>